<evidence type="ECO:0000256" key="1">
    <source>
        <dbReference type="SAM" id="MobiDB-lite"/>
    </source>
</evidence>
<feature type="transmembrane region" description="Helical" evidence="2">
    <location>
        <begin position="53"/>
        <end position="77"/>
    </location>
</feature>
<keyword evidence="2" id="KW-1133">Transmembrane helix</keyword>
<sequence length="182" mass="18852">MARFVPAVVSNNWKTIAFGAISVGLGVASFLYPPAALAKLGFWLANLPGVSALGAYAATVASGVVATAVAGATYGACRLAGTAFGWLQRGWNAAATRFSKKASTNSTQDKQENSDDEFDSTVTAKPAPLPLSTVDASQRPVRDERAVRASQAGTFRMPSTQQPQHAATADADRTSTLGMAQS</sequence>
<protein>
    <recommendedName>
        <fullName evidence="7">Transmembrane protein</fullName>
    </recommendedName>
</protein>
<evidence type="ECO:0000313" key="4">
    <source>
        <dbReference type="EMBL" id="VEH82987.1"/>
    </source>
</evidence>
<dbReference type="EMBL" id="LNKA01000019">
    <property type="protein sequence ID" value="KTC64842.1"/>
    <property type="molecule type" value="Genomic_DNA"/>
</dbReference>
<reference evidence="4 6" key="2">
    <citation type="submission" date="2018-12" db="EMBL/GenBank/DDBJ databases">
        <authorList>
            <consortium name="Pathogen Informatics"/>
        </authorList>
    </citation>
    <scope>NUCLEOTIDE SEQUENCE [LARGE SCALE GENOMIC DNA]</scope>
    <source>
        <strain evidence="4 6">NCTC12735</strain>
        <plasmid evidence="6">8</plasmid>
    </source>
</reference>
<keyword evidence="5" id="KW-1185">Reference proteome</keyword>
<feature type="region of interest" description="Disordered" evidence="1">
    <location>
        <begin position="98"/>
        <end position="182"/>
    </location>
</feature>
<keyword evidence="2" id="KW-0472">Membrane</keyword>
<evidence type="ECO:0000313" key="5">
    <source>
        <dbReference type="Proteomes" id="UP000054859"/>
    </source>
</evidence>
<reference evidence="3 5" key="1">
    <citation type="submission" date="2015-11" db="EMBL/GenBank/DDBJ databases">
        <title>Identification of large and diverse effector repertoires of 38 Legionella species.</title>
        <authorList>
            <person name="Burstein D."/>
            <person name="Amaro F."/>
            <person name="Zusman T."/>
            <person name="Lifshitz Z."/>
            <person name="Cohen O."/>
            <person name="Gilbert J.A."/>
            <person name="Pupko T."/>
            <person name="Shuman H.A."/>
            <person name="Segal G."/>
        </authorList>
    </citation>
    <scope>NUCLEOTIDE SEQUENCE [LARGE SCALE GENOMIC DNA]</scope>
    <source>
        <strain evidence="3 5">1762-AUS-E</strain>
    </source>
</reference>
<dbReference type="AlphaFoldDB" id="A0A0W0R1D4"/>
<organism evidence="3 5">
    <name type="scientific">Legionella adelaidensis</name>
    <dbReference type="NCBI Taxonomy" id="45056"/>
    <lineage>
        <taxon>Bacteria</taxon>
        <taxon>Pseudomonadati</taxon>
        <taxon>Pseudomonadota</taxon>
        <taxon>Gammaproteobacteria</taxon>
        <taxon>Legionellales</taxon>
        <taxon>Legionellaceae</taxon>
        <taxon>Legionella</taxon>
    </lineage>
</organism>
<feature type="compositionally biased region" description="Polar residues" evidence="1">
    <location>
        <begin position="151"/>
        <end position="165"/>
    </location>
</feature>
<dbReference type="Proteomes" id="UP000281170">
    <property type="component" value="Plasmid 8"/>
</dbReference>
<proteinExistence type="predicted"/>
<evidence type="ECO:0000313" key="6">
    <source>
        <dbReference type="Proteomes" id="UP000281170"/>
    </source>
</evidence>
<evidence type="ECO:0000256" key="2">
    <source>
        <dbReference type="SAM" id="Phobius"/>
    </source>
</evidence>
<dbReference type="Proteomes" id="UP000054859">
    <property type="component" value="Unassembled WGS sequence"/>
</dbReference>
<dbReference type="EMBL" id="LR134417">
    <property type="protein sequence ID" value="VEH82987.1"/>
    <property type="molecule type" value="Genomic_DNA"/>
</dbReference>
<feature type="transmembrane region" description="Helical" evidence="2">
    <location>
        <begin position="12"/>
        <end position="33"/>
    </location>
</feature>
<evidence type="ECO:0000313" key="3">
    <source>
        <dbReference type="EMBL" id="KTC64842.1"/>
    </source>
</evidence>
<evidence type="ECO:0008006" key="7">
    <source>
        <dbReference type="Google" id="ProtNLM"/>
    </source>
</evidence>
<keyword evidence="4" id="KW-0614">Plasmid</keyword>
<dbReference type="PATRIC" id="fig|45056.6.peg.2208"/>
<gene>
    <name evidence="3" type="ORF">Lade_2136</name>
    <name evidence="4" type="ORF">NCTC12735_00220</name>
</gene>
<dbReference type="KEGG" id="ladl:NCTC12735_00220"/>
<dbReference type="RefSeq" id="WP_058463179.1">
    <property type="nucleotide sequence ID" value="NZ_CAAAHS010000001.1"/>
</dbReference>
<accession>A0A0W0R1D4</accession>
<name>A0A0W0R1D4_9GAMM</name>
<keyword evidence="2" id="KW-0812">Transmembrane</keyword>
<geneLocation type="plasmid" evidence="4 6">
    <name>8</name>
</geneLocation>